<organism evidence="1 2">
    <name type="scientific">Urocolius indicus</name>
    <name type="common">Red-faced mousebird</name>
    <name type="synonym">Colius indicus</name>
    <dbReference type="NCBI Taxonomy" id="458196"/>
    <lineage>
        <taxon>Eukaryota</taxon>
        <taxon>Metazoa</taxon>
        <taxon>Chordata</taxon>
        <taxon>Craniata</taxon>
        <taxon>Vertebrata</taxon>
        <taxon>Euteleostomi</taxon>
        <taxon>Archelosauria</taxon>
        <taxon>Archosauria</taxon>
        <taxon>Dinosauria</taxon>
        <taxon>Saurischia</taxon>
        <taxon>Theropoda</taxon>
        <taxon>Coelurosauria</taxon>
        <taxon>Aves</taxon>
        <taxon>Neognathae</taxon>
        <taxon>Neoaves</taxon>
        <taxon>Telluraves</taxon>
        <taxon>Coraciimorphae</taxon>
        <taxon>Coliiformes</taxon>
        <taxon>Coliidae</taxon>
        <taxon>Urocolius</taxon>
    </lineage>
</organism>
<gene>
    <name evidence="1" type="primary">Mcm7</name>
    <name evidence="1" type="ORF">UROIND_R15231</name>
</gene>
<dbReference type="Proteomes" id="UP000654395">
    <property type="component" value="Unassembled WGS sequence"/>
</dbReference>
<comment type="caution">
    <text evidence="1">The sequence shown here is derived from an EMBL/GenBank/DDBJ whole genome shotgun (WGS) entry which is preliminary data.</text>
</comment>
<proteinExistence type="predicted"/>
<name>A0A852KKN8_UROIN</name>
<accession>A0A852KKN8</accession>
<dbReference type="OrthoDB" id="3207464at2759"/>
<protein>
    <submittedName>
        <fullName evidence="1">MCM7 factor</fullName>
    </submittedName>
</protein>
<feature type="non-terminal residue" evidence="1">
    <location>
        <position position="110"/>
    </location>
</feature>
<dbReference type="Pfam" id="PF24901">
    <property type="entry name" value="WHD_MCM7"/>
    <property type="match status" value="1"/>
</dbReference>
<dbReference type="EMBL" id="WBNH01003940">
    <property type="protein sequence ID" value="NXX77754.1"/>
    <property type="molecule type" value="Genomic_DNA"/>
</dbReference>
<feature type="non-terminal residue" evidence="1">
    <location>
        <position position="1"/>
    </location>
</feature>
<keyword evidence="2" id="KW-1185">Reference proteome</keyword>
<reference evidence="1" key="1">
    <citation type="submission" date="2020-02" db="EMBL/GenBank/DDBJ databases">
        <title>Bird 10,000 Genomes (B10K) Project - Family phase.</title>
        <authorList>
            <person name="Zhang G."/>
        </authorList>
    </citation>
    <scope>NUCLEOTIDE SEQUENCE</scope>
    <source>
        <strain evidence="1">B10K-DU-030-59</strain>
    </source>
</reference>
<sequence length="110" mass="12105">ARLRLVEVVEKDDVNEAMRLMEMSKDSLVGDKTPQARAPRPADAIYSLLRELGASRAPGPTPGRVLPYAEALQRCLAKGFTPAQLQEALQEYQQLNVLQLNAAGTRITFV</sequence>
<evidence type="ECO:0000313" key="2">
    <source>
        <dbReference type="Proteomes" id="UP000654395"/>
    </source>
</evidence>
<dbReference type="AlphaFoldDB" id="A0A852KKN8"/>
<evidence type="ECO:0000313" key="1">
    <source>
        <dbReference type="EMBL" id="NXX77754.1"/>
    </source>
</evidence>